<dbReference type="Proteomes" id="UP000729701">
    <property type="component" value="Unassembled WGS sequence"/>
</dbReference>
<keyword evidence="2" id="KW-0378">Hydrolase</keyword>
<comment type="caution">
    <text evidence="2">The sequence shown here is derived from an EMBL/GenBank/DDBJ whole genome shotgun (WGS) entry which is preliminary data.</text>
</comment>
<dbReference type="GO" id="GO:0016787">
    <property type="term" value="F:hydrolase activity"/>
    <property type="evidence" value="ECO:0007669"/>
    <property type="project" value="UniProtKB-KW"/>
</dbReference>
<dbReference type="InterPro" id="IPR029058">
    <property type="entry name" value="AB_hydrolase_fold"/>
</dbReference>
<sequence length="232" mass="25616">MYKKQTFDVEEQIISVPVGAVRLEGELVIPEQAEGIVVIPGIESNIKHGYSLRYLAHLLRQAGLATILIPLLTEEEEILDQRSKYFRCNIRHLATRLVVITDWLTENPITCNLKIGYFGASAGGGAALLAAAERPTKVRAVVSRSGYTDLIGSALSCLQVPTLLIVGREDYPIIAMNEDAIAQIPAHDKQLEVISGASHKFQEPGMLEEAARLANQWFNRYFKLAKLTAMCL</sequence>
<gene>
    <name evidence="2" type="ORF">KME60_22095</name>
</gene>
<dbReference type="Gene3D" id="3.40.50.1820">
    <property type="entry name" value="alpha/beta hydrolase"/>
    <property type="match status" value="1"/>
</dbReference>
<feature type="domain" description="PET hydrolase/cutinase-like" evidence="1">
    <location>
        <begin position="32"/>
        <end position="222"/>
    </location>
</feature>
<reference evidence="2" key="2">
    <citation type="journal article" date="2022" name="Microbiol. Resour. Announc.">
        <title>Metagenome Sequencing to Explore Phylogenomics of Terrestrial Cyanobacteria.</title>
        <authorList>
            <person name="Ward R.D."/>
            <person name="Stajich J.E."/>
            <person name="Johansen J.R."/>
            <person name="Huntemann M."/>
            <person name="Clum A."/>
            <person name="Foster B."/>
            <person name="Foster B."/>
            <person name="Roux S."/>
            <person name="Palaniappan K."/>
            <person name="Varghese N."/>
            <person name="Mukherjee S."/>
            <person name="Reddy T.B.K."/>
            <person name="Daum C."/>
            <person name="Copeland A."/>
            <person name="Chen I.A."/>
            <person name="Ivanova N.N."/>
            <person name="Kyrpides N.C."/>
            <person name="Shapiro N."/>
            <person name="Eloe-Fadrosh E.A."/>
            <person name="Pietrasiak N."/>
        </authorList>
    </citation>
    <scope>NUCLEOTIDE SEQUENCE</scope>
    <source>
        <strain evidence="2">GSE-NOS-MK-12-04C</strain>
    </source>
</reference>
<evidence type="ECO:0000259" key="1">
    <source>
        <dbReference type="Pfam" id="PF12740"/>
    </source>
</evidence>
<dbReference type="SUPFAM" id="SSF53474">
    <property type="entry name" value="alpha/beta-Hydrolases"/>
    <property type="match status" value="1"/>
</dbReference>
<dbReference type="InterPro" id="IPR041127">
    <property type="entry name" value="PET_hydrolase/cutinase-like"/>
</dbReference>
<evidence type="ECO:0000313" key="3">
    <source>
        <dbReference type="Proteomes" id="UP000729701"/>
    </source>
</evidence>
<dbReference type="Pfam" id="PF12740">
    <property type="entry name" value="PETase"/>
    <property type="match status" value="1"/>
</dbReference>
<accession>A0A951QQ44</accession>
<dbReference type="EMBL" id="JAHHGZ010000026">
    <property type="protein sequence ID" value="MBW4670025.1"/>
    <property type="molecule type" value="Genomic_DNA"/>
</dbReference>
<organism evidence="2 3">
    <name type="scientific">Cyanomargarita calcarea GSE-NOS-MK-12-04C</name>
    <dbReference type="NCBI Taxonomy" id="2839659"/>
    <lineage>
        <taxon>Bacteria</taxon>
        <taxon>Bacillati</taxon>
        <taxon>Cyanobacteriota</taxon>
        <taxon>Cyanophyceae</taxon>
        <taxon>Nostocales</taxon>
        <taxon>Cyanomargaritaceae</taxon>
        <taxon>Cyanomargarita</taxon>
    </lineage>
</organism>
<proteinExistence type="predicted"/>
<dbReference type="AlphaFoldDB" id="A0A951QQ44"/>
<protein>
    <submittedName>
        <fullName evidence="2">Dienelactone hydrolase family protein</fullName>
    </submittedName>
</protein>
<evidence type="ECO:0000313" key="2">
    <source>
        <dbReference type="EMBL" id="MBW4670025.1"/>
    </source>
</evidence>
<reference evidence="2" key="1">
    <citation type="submission" date="2021-05" db="EMBL/GenBank/DDBJ databases">
        <authorList>
            <person name="Pietrasiak N."/>
            <person name="Ward R."/>
            <person name="Stajich J.E."/>
            <person name="Kurbessoian T."/>
        </authorList>
    </citation>
    <scope>NUCLEOTIDE SEQUENCE</scope>
    <source>
        <strain evidence="2">GSE-NOS-MK-12-04C</strain>
    </source>
</reference>
<name>A0A951QQ44_9CYAN</name>